<sequence length="75" mass="9027">MKSRQINPKKLLLSKWTAVQPRERQKHFIVTHVHTPEVETDPISQIDLQAVLTRRTWTLDWHELQDAECWLQGWQ</sequence>
<organism evidence="1 2">
    <name type="scientific">Pseudomonas oryzihabitans</name>
    <dbReference type="NCBI Taxonomy" id="47885"/>
    <lineage>
        <taxon>Bacteria</taxon>
        <taxon>Pseudomonadati</taxon>
        <taxon>Pseudomonadota</taxon>
        <taxon>Gammaproteobacteria</taxon>
        <taxon>Pseudomonadales</taxon>
        <taxon>Pseudomonadaceae</taxon>
        <taxon>Pseudomonas</taxon>
    </lineage>
</organism>
<dbReference type="AlphaFoldDB" id="A0A0U4W9B4"/>
<dbReference type="Pfam" id="PF09493">
    <property type="entry name" value="DUF2389"/>
    <property type="match status" value="1"/>
</dbReference>
<name>A0A0U4W9B4_9PSED</name>
<gene>
    <name evidence="1" type="ORF">APT59_10205</name>
</gene>
<evidence type="ECO:0000313" key="2">
    <source>
        <dbReference type="Proteomes" id="UP000064137"/>
    </source>
</evidence>
<dbReference type="OrthoDB" id="5592973at2"/>
<dbReference type="EMBL" id="CP013987">
    <property type="protein sequence ID" value="ALZ84549.1"/>
    <property type="molecule type" value="Genomic_DNA"/>
</dbReference>
<dbReference type="InterPro" id="IPR012663">
    <property type="entry name" value="CHP02450_Tryp"/>
</dbReference>
<evidence type="ECO:0000313" key="1">
    <source>
        <dbReference type="EMBL" id="ALZ84549.1"/>
    </source>
</evidence>
<evidence type="ECO:0008006" key="3">
    <source>
        <dbReference type="Google" id="ProtNLM"/>
    </source>
</evidence>
<dbReference type="Proteomes" id="UP000064137">
    <property type="component" value="Chromosome"/>
</dbReference>
<proteinExistence type="predicted"/>
<dbReference type="NCBIfam" id="TIGR02450">
    <property type="entry name" value="TIGR02450 family Trp-rich protein"/>
    <property type="match status" value="1"/>
</dbReference>
<reference evidence="1 2" key="1">
    <citation type="submission" date="2016-01" db="EMBL/GenBank/DDBJ databases">
        <title>Annotation of Pseudomonas oryzihabitans USDA-ARS-USMARC-56511.</title>
        <authorList>
            <person name="Harhay G.P."/>
            <person name="Harhay D.M."/>
            <person name="Smith T.P.L."/>
            <person name="Bono J.L."/>
            <person name="Heaton M.P."/>
            <person name="Clawson M.L."/>
            <person name="Chitko-Mckown C.G."/>
            <person name="Capik S.F."/>
            <person name="DeDonder K.D."/>
            <person name="Apley M.D."/>
            <person name="Lubbers B.V."/>
            <person name="White B.J."/>
            <person name="Larson R.L."/>
        </authorList>
    </citation>
    <scope>NUCLEOTIDE SEQUENCE [LARGE SCALE GENOMIC DNA]</scope>
    <source>
        <strain evidence="1 2">USDA-ARS-USMARC-56511</strain>
    </source>
</reference>
<dbReference type="KEGG" id="por:APT59_10205"/>
<dbReference type="RefSeq" id="WP_059314740.1">
    <property type="nucleotide sequence ID" value="NZ_CP013987.1"/>
</dbReference>
<accession>A0A0U4W9B4</accession>
<protein>
    <recommendedName>
        <fullName evidence="3">TIGR02450 family Trp-rich protein</fullName>
    </recommendedName>
</protein>